<dbReference type="EMBL" id="AJWZ01004419">
    <property type="protein sequence ID" value="EKC65494.1"/>
    <property type="molecule type" value="Genomic_DNA"/>
</dbReference>
<proteinExistence type="predicted"/>
<reference evidence="1" key="1">
    <citation type="journal article" date="2013" name="Environ. Microbiol.">
        <title>Microbiota from the distal guts of lean and obese adolescents exhibit partial functional redundancy besides clear differences in community structure.</title>
        <authorList>
            <person name="Ferrer M."/>
            <person name="Ruiz A."/>
            <person name="Lanza F."/>
            <person name="Haange S.B."/>
            <person name="Oberbach A."/>
            <person name="Till H."/>
            <person name="Bargiela R."/>
            <person name="Campoy C."/>
            <person name="Segura M.T."/>
            <person name="Richter M."/>
            <person name="von Bergen M."/>
            <person name="Seifert J."/>
            <person name="Suarez A."/>
        </authorList>
    </citation>
    <scope>NUCLEOTIDE SEQUENCE</scope>
</reference>
<name>K1TDM5_9ZZZZ</name>
<accession>K1TDM5</accession>
<sequence length="29" mass="3194">MRIIVITDTSFAASEAESIRILLSEGVDR</sequence>
<dbReference type="AlphaFoldDB" id="K1TDM5"/>
<evidence type="ECO:0000313" key="1">
    <source>
        <dbReference type="EMBL" id="EKC65494.1"/>
    </source>
</evidence>
<protein>
    <submittedName>
        <fullName evidence="1">Uncharacterized protein</fullName>
    </submittedName>
</protein>
<organism evidence="1">
    <name type="scientific">human gut metagenome</name>
    <dbReference type="NCBI Taxonomy" id="408170"/>
    <lineage>
        <taxon>unclassified sequences</taxon>
        <taxon>metagenomes</taxon>
        <taxon>organismal metagenomes</taxon>
    </lineage>
</organism>
<comment type="caution">
    <text evidence="1">The sequence shown here is derived from an EMBL/GenBank/DDBJ whole genome shotgun (WGS) entry which is preliminary data.</text>
</comment>
<feature type="non-terminal residue" evidence="1">
    <location>
        <position position="29"/>
    </location>
</feature>
<gene>
    <name evidence="1" type="ORF">OBE_06422</name>
</gene>